<dbReference type="PRINTS" id="PR00756">
    <property type="entry name" value="ALADIPTASE"/>
</dbReference>
<evidence type="ECO:0000256" key="6">
    <source>
        <dbReference type="ARBA" id="ARBA00022801"/>
    </source>
</evidence>
<dbReference type="Gene3D" id="1.25.50.20">
    <property type="match status" value="1"/>
</dbReference>
<name>A0ABX7MAE2_9RHOO</name>
<dbReference type="InterPro" id="IPR034016">
    <property type="entry name" value="M1_APN-typ"/>
</dbReference>
<dbReference type="Pfam" id="PF17900">
    <property type="entry name" value="Peptidase_M1_N"/>
    <property type="match status" value="1"/>
</dbReference>
<evidence type="ECO:0000256" key="1">
    <source>
        <dbReference type="ARBA" id="ARBA00000098"/>
    </source>
</evidence>
<protein>
    <recommendedName>
        <fullName evidence="9">Aminopeptidase</fullName>
        <ecNumber evidence="9">3.4.11.-</ecNumber>
    </recommendedName>
</protein>
<evidence type="ECO:0000256" key="9">
    <source>
        <dbReference type="RuleBase" id="RU364040"/>
    </source>
</evidence>
<dbReference type="Gene3D" id="2.60.40.1730">
    <property type="entry name" value="tricorn interacting facor f3 domain"/>
    <property type="match status" value="1"/>
</dbReference>
<evidence type="ECO:0000256" key="5">
    <source>
        <dbReference type="ARBA" id="ARBA00022723"/>
    </source>
</evidence>
<proteinExistence type="inferred from homology"/>
<evidence type="ECO:0000256" key="8">
    <source>
        <dbReference type="ARBA" id="ARBA00023049"/>
    </source>
</evidence>
<dbReference type="InterPro" id="IPR042097">
    <property type="entry name" value="Aminopeptidase_N-like_N_sf"/>
</dbReference>
<dbReference type="InterPro" id="IPR050344">
    <property type="entry name" value="Peptidase_M1_aminopeptidases"/>
</dbReference>
<evidence type="ECO:0000259" key="11">
    <source>
        <dbReference type="Pfam" id="PF01433"/>
    </source>
</evidence>
<dbReference type="CDD" id="cd09601">
    <property type="entry name" value="M1_APN-Q_like"/>
    <property type="match status" value="1"/>
</dbReference>
<dbReference type="Gene3D" id="1.10.390.10">
    <property type="entry name" value="Neutral Protease Domain 2"/>
    <property type="match status" value="1"/>
</dbReference>
<sequence>MFLRRLGGSLLGLSLTLCAGAAYAFKLDQVPGALSRSVVPVDYRVELDADPYADSFSGRQTIRFDLRRATREIVLHADALTVRADALDGVAQAMPVEADAQAQTITIRLPRRLEPGRHTLGLSWQGRIEENGEGLYVARYRTPDGVEKRMLATDMEPIGTRRMMPLFDEPVFRARFDIGVRTPARFTVLGNMPQASERSLPDGRKEVRFMPTPKMASYLVALAVGEFEAARATHDGIELAIWTTEGLSQQTGYAMAATWQVLDYYHQWFGIRYPLPKLDQLAVPGKRGAMENWGLITYGESLLVMDPDRAGFRQREGSFTTIAHEIAHQWFGNLVTMAWWDDLWLNEAFAEWMGVKAARELNPAWRALDNLGHERDKAMLDDALPTAKPIARAVASDRAAFDSFDATTYNKGHMVIGLIEQYLGEQGLRDGIRSYLGKHAYSNATGADLWDALAKRSGKPVAAFAQAWTTRPGHPTVFASRTCEQGQEQISLRQQRYGFGAIAGADEQWPLPLQLAAQDGAARERIELGSAPQVVTGPACRTMRSVEPSPFDLWRLAWDDNSLHALLARFPQLSSEQRARLLGDAWALAQTGDVRIDTVVAMLDALPVSDTPQTWSSAIAVMRAVRGFARNTPHAAAWDARVRGWLAPVGERLAALPTDQQEQPAFAILIADVETLRGLAGDVGVIGLARQQFARAEPNVSRDRYVGLLQVFAAHATPAEFDALLARSRENRDTGLEWAYGNALAYAPTPEAAEKVLALSLEDALPRAVRDSLAGWLAEHGHARQVWAFTQAHIDTLFARASTWARRYIVSSPLDGARDAALAAEIDAYAAAHLTDDERPTVKQALAASARNIEAWQRIGEPLARVLGLPDSAATASSGASEPPKGDPS</sequence>
<keyword evidence="10" id="KW-0732">Signal</keyword>
<dbReference type="EC" id="3.4.11.-" evidence="9"/>
<dbReference type="InterPro" id="IPR001930">
    <property type="entry name" value="Peptidase_M1"/>
</dbReference>
<evidence type="ECO:0000313" key="14">
    <source>
        <dbReference type="EMBL" id="QSI77629.1"/>
    </source>
</evidence>
<keyword evidence="5 9" id="KW-0479">Metal-binding</keyword>
<evidence type="ECO:0000259" key="12">
    <source>
        <dbReference type="Pfam" id="PF11838"/>
    </source>
</evidence>
<evidence type="ECO:0000256" key="4">
    <source>
        <dbReference type="ARBA" id="ARBA00022670"/>
    </source>
</evidence>
<comment type="catalytic activity">
    <reaction evidence="1">
        <text>Release of an N-terminal amino acid, Xaa-|-Yaa- from a peptide, amide or arylamide. Xaa is preferably Ala, but may be most amino acids including Pro (slow action). When a terminal hydrophobic residue is followed by a prolyl residue, the two may be released as an intact Xaa-Pro dipeptide.</text>
        <dbReference type="EC" id="3.4.11.2"/>
    </reaction>
</comment>
<feature type="signal peptide" evidence="10">
    <location>
        <begin position="1"/>
        <end position="24"/>
    </location>
</feature>
<dbReference type="InterPro" id="IPR014782">
    <property type="entry name" value="Peptidase_M1_dom"/>
</dbReference>
<dbReference type="Pfam" id="PF01433">
    <property type="entry name" value="Peptidase_M1"/>
    <property type="match status" value="1"/>
</dbReference>
<keyword evidence="4 9" id="KW-0645">Protease</keyword>
<evidence type="ECO:0000256" key="7">
    <source>
        <dbReference type="ARBA" id="ARBA00022833"/>
    </source>
</evidence>
<keyword evidence="6 9" id="KW-0378">Hydrolase</keyword>
<keyword evidence="7 9" id="KW-0862">Zinc</keyword>
<dbReference type="RefSeq" id="WP_206255023.1">
    <property type="nucleotide sequence ID" value="NZ_CP071060.1"/>
</dbReference>
<dbReference type="SUPFAM" id="SSF55486">
    <property type="entry name" value="Metalloproteases ('zincins'), catalytic domain"/>
    <property type="match status" value="1"/>
</dbReference>
<evidence type="ECO:0000313" key="15">
    <source>
        <dbReference type="Proteomes" id="UP000663570"/>
    </source>
</evidence>
<reference evidence="14 15" key="1">
    <citation type="submission" date="2021-02" db="EMBL/GenBank/DDBJ databases">
        <title>Niveibacterium changnyeongensis HC41.</title>
        <authorList>
            <person name="Kang M."/>
        </authorList>
    </citation>
    <scope>NUCLEOTIDE SEQUENCE [LARGE SCALE GENOMIC DNA]</scope>
    <source>
        <strain evidence="14 15">HC41</strain>
    </source>
</reference>
<keyword evidence="3 9" id="KW-0031">Aminopeptidase</keyword>
<feature type="domain" description="ERAP1-like C-terminal" evidence="12">
    <location>
        <begin position="555"/>
        <end position="848"/>
    </location>
</feature>
<dbReference type="InterPro" id="IPR024571">
    <property type="entry name" value="ERAP1-like_C_dom"/>
</dbReference>
<dbReference type="InterPro" id="IPR027268">
    <property type="entry name" value="Peptidase_M4/M1_CTD_sf"/>
</dbReference>
<dbReference type="PANTHER" id="PTHR11533:SF174">
    <property type="entry name" value="PUROMYCIN-SENSITIVE AMINOPEPTIDASE-RELATED"/>
    <property type="match status" value="1"/>
</dbReference>
<evidence type="ECO:0000256" key="2">
    <source>
        <dbReference type="ARBA" id="ARBA00010136"/>
    </source>
</evidence>
<keyword evidence="8 9" id="KW-0482">Metalloprotease</keyword>
<organism evidence="14 15">
    <name type="scientific">Niveibacterium microcysteis</name>
    <dbReference type="NCBI Taxonomy" id="2811415"/>
    <lineage>
        <taxon>Bacteria</taxon>
        <taxon>Pseudomonadati</taxon>
        <taxon>Pseudomonadota</taxon>
        <taxon>Betaproteobacteria</taxon>
        <taxon>Rhodocyclales</taxon>
        <taxon>Rhodocyclaceae</taxon>
        <taxon>Niveibacterium</taxon>
    </lineage>
</organism>
<dbReference type="EMBL" id="CP071060">
    <property type="protein sequence ID" value="QSI77629.1"/>
    <property type="molecule type" value="Genomic_DNA"/>
</dbReference>
<gene>
    <name evidence="14" type="ORF">JY500_02935</name>
</gene>
<evidence type="ECO:0000259" key="13">
    <source>
        <dbReference type="Pfam" id="PF17900"/>
    </source>
</evidence>
<dbReference type="Proteomes" id="UP000663570">
    <property type="component" value="Chromosome"/>
</dbReference>
<evidence type="ECO:0000256" key="3">
    <source>
        <dbReference type="ARBA" id="ARBA00022438"/>
    </source>
</evidence>
<dbReference type="SUPFAM" id="SSF63737">
    <property type="entry name" value="Leukotriene A4 hydrolase N-terminal domain"/>
    <property type="match status" value="1"/>
</dbReference>
<accession>A0ABX7MAE2</accession>
<comment type="similarity">
    <text evidence="2 9">Belongs to the peptidase M1 family.</text>
</comment>
<dbReference type="Pfam" id="PF11838">
    <property type="entry name" value="ERAP1_C"/>
    <property type="match status" value="1"/>
</dbReference>
<keyword evidence="15" id="KW-1185">Reference proteome</keyword>
<feature type="domain" description="Aminopeptidase N-like N-terminal" evidence="13">
    <location>
        <begin position="39"/>
        <end position="219"/>
    </location>
</feature>
<comment type="cofactor">
    <cofactor evidence="9">
        <name>Zn(2+)</name>
        <dbReference type="ChEBI" id="CHEBI:29105"/>
    </cofactor>
    <text evidence="9">Binds 1 zinc ion per subunit.</text>
</comment>
<evidence type="ECO:0000256" key="10">
    <source>
        <dbReference type="SAM" id="SignalP"/>
    </source>
</evidence>
<dbReference type="InterPro" id="IPR045357">
    <property type="entry name" value="Aminopeptidase_N-like_N"/>
</dbReference>
<feature type="chain" id="PRO_5047545817" description="Aminopeptidase" evidence="10">
    <location>
        <begin position="25"/>
        <end position="889"/>
    </location>
</feature>
<dbReference type="PANTHER" id="PTHR11533">
    <property type="entry name" value="PROTEASE M1 ZINC METALLOPROTEASE"/>
    <property type="match status" value="1"/>
</dbReference>
<feature type="domain" description="Peptidase M1 membrane alanine aminopeptidase" evidence="11">
    <location>
        <begin position="253"/>
        <end position="468"/>
    </location>
</feature>